<organism evidence="1">
    <name type="scientific">Rhizophagus irregularis (strain DAOM 181602 / DAOM 197198 / MUCL 43194)</name>
    <name type="common">Arbuscular mycorrhizal fungus</name>
    <name type="synonym">Glomus intraradices</name>
    <dbReference type="NCBI Taxonomy" id="747089"/>
    <lineage>
        <taxon>Eukaryota</taxon>
        <taxon>Fungi</taxon>
        <taxon>Fungi incertae sedis</taxon>
        <taxon>Mucoromycota</taxon>
        <taxon>Glomeromycotina</taxon>
        <taxon>Glomeromycetes</taxon>
        <taxon>Glomerales</taxon>
        <taxon>Glomeraceae</taxon>
        <taxon>Rhizophagus</taxon>
    </lineage>
</organism>
<dbReference type="EMBL" id="KI289026">
    <property type="protein sequence ID" value="ESA08578.1"/>
    <property type="molecule type" value="Genomic_DNA"/>
</dbReference>
<dbReference type="Proteomes" id="UP000018888">
    <property type="component" value="Unassembled WGS sequence"/>
</dbReference>
<keyword evidence="3" id="KW-1185">Reference proteome</keyword>
<dbReference type="EMBL" id="AUPC02000103">
    <property type="protein sequence ID" value="POG71811.1"/>
    <property type="molecule type" value="Genomic_DNA"/>
</dbReference>
<name>U9TQM4_RHIID</name>
<gene>
    <name evidence="2" type="ORF">GLOIN_2v1774357</name>
    <name evidence="1" type="ORF">GLOINDRAFT_3567</name>
</gene>
<dbReference type="SUPFAM" id="SSF56112">
    <property type="entry name" value="Protein kinase-like (PK-like)"/>
    <property type="match status" value="1"/>
</dbReference>
<dbReference type="HOGENOM" id="CLU_2147178_0_0_1"/>
<dbReference type="InterPro" id="IPR011009">
    <property type="entry name" value="Kinase-like_dom_sf"/>
</dbReference>
<evidence type="ECO:0000313" key="2">
    <source>
        <dbReference type="EMBL" id="POG71811.1"/>
    </source>
</evidence>
<evidence type="ECO:0000313" key="1">
    <source>
        <dbReference type="EMBL" id="ESA08578.1"/>
    </source>
</evidence>
<dbReference type="Gene3D" id="1.10.510.10">
    <property type="entry name" value="Transferase(Phosphotransferase) domain 1"/>
    <property type="match status" value="1"/>
</dbReference>
<reference evidence="2 3" key="3">
    <citation type="journal article" date="2018" name="New Phytol.">
        <title>High intraspecific genome diversity in the model arbuscular mycorrhizal symbiont Rhizophagus irregularis.</title>
        <authorList>
            <person name="Chen E.C.H."/>
            <person name="Morin E."/>
            <person name="Beaudet D."/>
            <person name="Noel J."/>
            <person name="Yildirir G."/>
            <person name="Ndikumana S."/>
            <person name="Charron P."/>
            <person name="St-Onge C."/>
            <person name="Giorgi J."/>
            <person name="Kruger M."/>
            <person name="Marton T."/>
            <person name="Ropars J."/>
            <person name="Grigoriev I.V."/>
            <person name="Hainaut M."/>
            <person name="Henrissat B."/>
            <person name="Roux C."/>
            <person name="Martin F."/>
            <person name="Corradi N."/>
        </authorList>
    </citation>
    <scope>NUCLEOTIDE SEQUENCE [LARGE SCALE GENOMIC DNA]</scope>
    <source>
        <strain evidence="3">DAOM 181602 / DAOM 197198 / MUCL 43194</strain>
        <strain evidence="2">DAOM 197198</strain>
    </source>
</reference>
<dbReference type="VEuPathDB" id="FungiDB:RhiirFUN_010034"/>
<accession>U9TQM4</accession>
<reference evidence="2 3" key="1">
    <citation type="journal article" date="2013" name="Proc. Natl. Acad. Sci. U.S.A.">
        <title>Genome of an arbuscular mycorrhizal fungus provides insight into the oldest plant symbiosis.</title>
        <authorList>
            <person name="Tisserant E."/>
            <person name="Malbreil M."/>
            <person name="Kuo A."/>
            <person name="Kohler A."/>
            <person name="Symeonidi A."/>
            <person name="Balestrini R."/>
            <person name="Charron P."/>
            <person name="Duensing N."/>
            <person name="Frei Dit Frey N."/>
            <person name="Gianinazzi-Pearson V."/>
            <person name="Gilbert L.B."/>
            <person name="Handa Y."/>
            <person name="Herr J.R."/>
            <person name="Hijri M."/>
            <person name="Koul R."/>
            <person name="Kawaguchi M."/>
            <person name="Krajinski F."/>
            <person name="Lammers P.J."/>
            <person name="Masclaux F.G."/>
            <person name="Murat C."/>
            <person name="Morin E."/>
            <person name="Ndikumana S."/>
            <person name="Pagni M."/>
            <person name="Petitpierre D."/>
            <person name="Requena N."/>
            <person name="Rosikiewicz P."/>
            <person name="Riley R."/>
            <person name="Saito K."/>
            <person name="San Clemente H."/>
            <person name="Shapiro H."/>
            <person name="van Tuinen D."/>
            <person name="Becard G."/>
            <person name="Bonfante P."/>
            <person name="Paszkowski U."/>
            <person name="Shachar-Hill Y.Y."/>
            <person name="Tuskan G.A."/>
            <person name="Young P.W."/>
            <person name="Sanders I.R."/>
            <person name="Henrissat B."/>
            <person name="Rensing S.A."/>
            <person name="Grigoriev I.V."/>
            <person name="Corradi N."/>
            <person name="Roux C."/>
            <person name="Martin F."/>
        </authorList>
    </citation>
    <scope>NUCLEOTIDE SEQUENCE [LARGE SCALE GENOMIC DNA]</scope>
    <source>
        <strain evidence="3">DAOM 181602 / DAOM 197198 / MUCL 43194</strain>
        <strain evidence="2">DAOM 197198</strain>
    </source>
</reference>
<protein>
    <submittedName>
        <fullName evidence="1">Uncharacterized protein</fullName>
    </submittedName>
</protein>
<evidence type="ECO:0000313" key="3">
    <source>
        <dbReference type="Proteomes" id="UP000018888"/>
    </source>
</evidence>
<sequence length="112" mass="13127">MYTALKFYFGKFQVDADLFVEINYGPSLMLFILNGKREKIVDGTPVKYGKIYTACWNYEPNERLNMQEVVVTLKAIISSEITIYNNLMKTKKNSFSSENYETNLESRKDLWI</sequence>
<proteinExistence type="predicted"/>
<dbReference type="AlphaFoldDB" id="U9TQM4"/>
<reference evidence="1" key="2">
    <citation type="submission" date="2013-07" db="EMBL/GenBank/DDBJ databases">
        <title>The genome of an arbuscular mycorrhizal fungus provides insights into the evolution of the oldest plant symbiosis.</title>
        <authorList>
            <consortium name="DOE Joint Genome Institute"/>
            <person name="Tisserant E."/>
            <person name="Malbreil M."/>
            <person name="Kuo A."/>
            <person name="Kohler A."/>
            <person name="Symeonidi A."/>
            <person name="Balestrini R."/>
            <person name="Charron P."/>
            <person name="Duensing N."/>
            <person name="Frei-dit-Frey N."/>
            <person name="Gianinazzi-Pearson V."/>
            <person name="Gilbert B."/>
            <person name="Handa Y."/>
            <person name="Hijri M."/>
            <person name="Kaul R."/>
            <person name="Kawaguchi M."/>
            <person name="Krajinski F."/>
            <person name="Lammers P."/>
            <person name="Lapierre D."/>
            <person name="Masclaux F.G."/>
            <person name="Murat C."/>
            <person name="Morin E."/>
            <person name="Ndikumana S."/>
            <person name="Pagni M."/>
            <person name="Petitpierre D."/>
            <person name="Requena N."/>
            <person name="Rosikiewicz P."/>
            <person name="Riley R."/>
            <person name="Saito K."/>
            <person name="San Clemente H."/>
            <person name="Shapiro H."/>
            <person name="van Tuinen D."/>
            <person name="Becard G."/>
            <person name="Bonfante P."/>
            <person name="Paszkowski U."/>
            <person name="Shachar-Hill Y."/>
            <person name="Young J.P."/>
            <person name="Sanders I.R."/>
            <person name="Henrissat B."/>
            <person name="Rensing S.A."/>
            <person name="Grigoriev I.V."/>
            <person name="Corradi N."/>
            <person name="Roux C."/>
            <person name="Martin F."/>
        </authorList>
    </citation>
    <scope>NUCLEOTIDE SEQUENCE</scope>
    <source>
        <strain evidence="1">DAOM 197198</strain>
    </source>
</reference>